<dbReference type="Proteomes" id="UP000255233">
    <property type="component" value="Unassembled WGS sequence"/>
</dbReference>
<accession>A0A379MT65</accession>
<dbReference type="InterPro" id="IPR050639">
    <property type="entry name" value="SSR_resolvase"/>
</dbReference>
<dbReference type="PANTHER" id="PTHR30461">
    <property type="entry name" value="DNA-INVERTASE FROM LAMBDOID PROPHAGE"/>
    <property type="match status" value="1"/>
</dbReference>
<dbReference type="PROSITE" id="PS51736">
    <property type="entry name" value="RECOMBINASES_3"/>
    <property type="match status" value="1"/>
</dbReference>
<dbReference type="InterPro" id="IPR006119">
    <property type="entry name" value="Resolv_N"/>
</dbReference>
<dbReference type="CDD" id="cd03768">
    <property type="entry name" value="SR_ResInv"/>
    <property type="match status" value="1"/>
</dbReference>
<dbReference type="SUPFAM" id="SSF53041">
    <property type="entry name" value="Resolvase-like"/>
    <property type="match status" value="1"/>
</dbReference>
<proteinExistence type="predicted"/>
<keyword evidence="3" id="KW-1185">Reference proteome</keyword>
<dbReference type="InterPro" id="IPR036162">
    <property type="entry name" value="Resolvase-like_N_sf"/>
</dbReference>
<evidence type="ECO:0000313" key="3">
    <source>
        <dbReference type="Proteomes" id="UP000255233"/>
    </source>
</evidence>
<dbReference type="STRING" id="880526.GCA_000427365_01972"/>
<protein>
    <submittedName>
        <fullName evidence="2">Transposon Tn3 resolvase</fullName>
    </submittedName>
</protein>
<reference evidence="2 3" key="1">
    <citation type="submission" date="2018-06" db="EMBL/GenBank/DDBJ databases">
        <authorList>
            <consortium name="Pathogen Informatics"/>
            <person name="Doyle S."/>
        </authorList>
    </citation>
    <scope>NUCLEOTIDE SEQUENCE [LARGE SCALE GENOMIC DNA]</scope>
    <source>
        <strain evidence="2 3">NCTC11190</strain>
    </source>
</reference>
<evidence type="ECO:0000313" key="2">
    <source>
        <dbReference type="EMBL" id="SUE34616.1"/>
    </source>
</evidence>
<name>A0A379MT65_9BACT</name>
<dbReference type="GO" id="GO:0003677">
    <property type="term" value="F:DNA binding"/>
    <property type="evidence" value="ECO:0007669"/>
    <property type="project" value="InterPro"/>
</dbReference>
<dbReference type="Pfam" id="PF00239">
    <property type="entry name" value="Resolvase"/>
    <property type="match status" value="1"/>
</dbReference>
<feature type="domain" description="Resolvase/invertase-type recombinase catalytic" evidence="1">
    <location>
        <begin position="2"/>
        <end position="150"/>
    </location>
</feature>
<organism evidence="2 3">
    <name type="scientific">Rikenella microfusus</name>
    <dbReference type="NCBI Taxonomy" id="28139"/>
    <lineage>
        <taxon>Bacteria</taxon>
        <taxon>Pseudomonadati</taxon>
        <taxon>Bacteroidota</taxon>
        <taxon>Bacteroidia</taxon>
        <taxon>Bacteroidales</taxon>
        <taxon>Rikenellaceae</taxon>
        <taxon>Rikenella</taxon>
    </lineage>
</organism>
<gene>
    <name evidence="2" type="primary">tnpR_2</name>
    <name evidence="2" type="ORF">NCTC11190_01848</name>
</gene>
<dbReference type="AlphaFoldDB" id="A0A379MT65"/>
<dbReference type="SMART" id="SM00857">
    <property type="entry name" value="Resolvase"/>
    <property type="match status" value="1"/>
</dbReference>
<dbReference type="Gene3D" id="3.40.50.1390">
    <property type="entry name" value="Resolvase, N-terminal catalytic domain"/>
    <property type="match status" value="1"/>
</dbReference>
<dbReference type="PANTHER" id="PTHR30461:SF19">
    <property type="entry name" value="SITE-SPECIFIC RECOMBINASE RESOLVASE FAMILY"/>
    <property type="match status" value="1"/>
</dbReference>
<dbReference type="GO" id="GO:0000150">
    <property type="term" value="F:DNA strand exchange activity"/>
    <property type="evidence" value="ECO:0007669"/>
    <property type="project" value="InterPro"/>
</dbReference>
<sequence length="178" mass="20401">MNVVLLCRVSTNSQDYDRQIQELTAHCHSAGWNIVRVFANKVSGAKKLEEWTEIVELLEFVNNNKVDRVCVIEISRLGRNTLEALKVILLLNENGVCLYIKNYNLETITNGKVNPITSLICTILLEISSMERLTIAERMASGRSQYIARCRAEGKKMGRPSNYRKSDEAMKERYSWEI</sequence>
<dbReference type="RefSeq" id="WP_084135265.1">
    <property type="nucleotide sequence ID" value="NZ_UGVL01000001.1"/>
</dbReference>
<evidence type="ECO:0000259" key="1">
    <source>
        <dbReference type="PROSITE" id="PS51736"/>
    </source>
</evidence>
<dbReference type="OrthoDB" id="9797501at2"/>
<dbReference type="EMBL" id="UGVL01000001">
    <property type="protein sequence ID" value="SUE34616.1"/>
    <property type="molecule type" value="Genomic_DNA"/>
</dbReference>